<keyword evidence="2" id="KW-1185">Reference proteome</keyword>
<reference evidence="2" key="1">
    <citation type="submission" date="2011-05" db="EMBL/GenBank/DDBJ databases">
        <authorList>
            <person name="Richards S.R."/>
            <person name="Qu J."/>
            <person name="Jiang H."/>
            <person name="Jhangiani S.N."/>
            <person name="Agravi P."/>
            <person name="Goodspeed R."/>
            <person name="Gross S."/>
            <person name="Mandapat C."/>
            <person name="Jackson L."/>
            <person name="Mathew T."/>
            <person name="Pu L."/>
            <person name="Thornton R."/>
            <person name="Saada N."/>
            <person name="Wilczek-Boney K.B."/>
            <person name="Lee S."/>
            <person name="Kovar C."/>
            <person name="Wu Y."/>
            <person name="Scherer S.E."/>
            <person name="Worley K.C."/>
            <person name="Muzny D.M."/>
            <person name="Gibbs R."/>
        </authorList>
    </citation>
    <scope>NUCLEOTIDE SEQUENCE</scope>
    <source>
        <strain evidence="2">Brora</strain>
    </source>
</reference>
<proteinExistence type="predicted"/>
<protein>
    <submittedName>
        <fullName evidence="1">Uncharacterized protein</fullName>
    </submittedName>
</protein>
<evidence type="ECO:0000313" key="1">
    <source>
        <dbReference type="EnsemblMetazoa" id="SMAR014837-PA"/>
    </source>
</evidence>
<evidence type="ECO:0000313" key="2">
    <source>
        <dbReference type="Proteomes" id="UP000014500"/>
    </source>
</evidence>
<name>T1JLV7_STRMM</name>
<reference evidence="1" key="2">
    <citation type="submission" date="2015-02" db="UniProtKB">
        <authorList>
            <consortium name="EnsemblMetazoa"/>
        </authorList>
    </citation>
    <scope>IDENTIFICATION</scope>
</reference>
<organism evidence="1 2">
    <name type="scientific">Strigamia maritima</name>
    <name type="common">European centipede</name>
    <name type="synonym">Geophilus maritimus</name>
    <dbReference type="NCBI Taxonomy" id="126957"/>
    <lineage>
        <taxon>Eukaryota</taxon>
        <taxon>Metazoa</taxon>
        <taxon>Ecdysozoa</taxon>
        <taxon>Arthropoda</taxon>
        <taxon>Myriapoda</taxon>
        <taxon>Chilopoda</taxon>
        <taxon>Pleurostigmophora</taxon>
        <taxon>Geophilomorpha</taxon>
        <taxon>Linotaeniidae</taxon>
        <taxon>Strigamia</taxon>
    </lineage>
</organism>
<dbReference type="EMBL" id="JH432008">
    <property type="status" value="NOT_ANNOTATED_CDS"/>
    <property type="molecule type" value="Genomic_DNA"/>
</dbReference>
<sequence length="84" mass="9397">MEVSKDRPRKIVDIGIIAALLNENIEAESYNFRVYGCNGRDSMDVIFIMTFSATGTVKWQIMERVGRGFGLGLAERVAPPTLFI</sequence>
<dbReference type="AlphaFoldDB" id="T1JLV7"/>
<dbReference type="EnsemblMetazoa" id="SMAR014837-RA">
    <property type="protein sequence ID" value="SMAR014837-PA"/>
    <property type="gene ID" value="SMAR014837"/>
</dbReference>
<dbReference type="Proteomes" id="UP000014500">
    <property type="component" value="Unassembled WGS sequence"/>
</dbReference>
<accession>T1JLV7</accession>
<dbReference type="HOGENOM" id="CLU_2530336_0_0_1"/>